<feature type="compositionally biased region" description="Polar residues" evidence="1">
    <location>
        <begin position="23"/>
        <end position="43"/>
    </location>
</feature>
<evidence type="ECO:0000256" key="1">
    <source>
        <dbReference type="SAM" id="MobiDB-lite"/>
    </source>
</evidence>
<organism evidence="2 3">
    <name type="scientific">Botrytis paeoniae</name>
    <dbReference type="NCBI Taxonomy" id="278948"/>
    <lineage>
        <taxon>Eukaryota</taxon>
        <taxon>Fungi</taxon>
        <taxon>Dikarya</taxon>
        <taxon>Ascomycota</taxon>
        <taxon>Pezizomycotina</taxon>
        <taxon>Leotiomycetes</taxon>
        <taxon>Helotiales</taxon>
        <taxon>Sclerotiniaceae</taxon>
        <taxon>Botrytis</taxon>
    </lineage>
</organism>
<dbReference type="AlphaFoldDB" id="A0A4Z1FHX7"/>
<dbReference type="EMBL" id="PQXI01000142">
    <property type="protein sequence ID" value="TGO23140.1"/>
    <property type="molecule type" value="Genomic_DNA"/>
</dbReference>
<protein>
    <submittedName>
        <fullName evidence="2">Uncharacterized protein</fullName>
    </submittedName>
</protein>
<accession>A0A4Z1FHX7</accession>
<feature type="region of interest" description="Disordered" evidence="1">
    <location>
        <begin position="102"/>
        <end position="122"/>
    </location>
</feature>
<evidence type="ECO:0000313" key="2">
    <source>
        <dbReference type="EMBL" id="TGO23140.1"/>
    </source>
</evidence>
<comment type="caution">
    <text evidence="2">The sequence shown here is derived from an EMBL/GenBank/DDBJ whole genome shotgun (WGS) entry which is preliminary data.</text>
</comment>
<keyword evidence="3" id="KW-1185">Reference proteome</keyword>
<reference evidence="2 3" key="1">
    <citation type="submission" date="2017-12" db="EMBL/GenBank/DDBJ databases">
        <title>Comparative genomics of Botrytis spp.</title>
        <authorList>
            <person name="Valero-Jimenez C.A."/>
            <person name="Tapia P."/>
            <person name="Veloso J."/>
            <person name="Silva-Moreno E."/>
            <person name="Staats M."/>
            <person name="Valdes J.H."/>
            <person name="Van Kan J.A.L."/>
        </authorList>
    </citation>
    <scope>NUCLEOTIDE SEQUENCE [LARGE SCALE GENOMIC DNA]</scope>
    <source>
        <strain evidence="2 3">Bp0003</strain>
    </source>
</reference>
<feature type="compositionally biased region" description="Basic and acidic residues" evidence="1">
    <location>
        <begin position="1"/>
        <end position="21"/>
    </location>
</feature>
<proteinExistence type="predicted"/>
<dbReference type="Proteomes" id="UP000297910">
    <property type="component" value="Unassembled WGS sequence"/>
</dbReference>
<evidence type="ECO:0000313" key="3">
    <source>
        <dbReference type="Proteomes" id="UP000297910"/>
    </source>
</evidence>
<sequence>MVRDSGRRDEGKSREDGEKNRQRSNATPPNSSRNIRDNNSGVQNLCDKLETATKDIRELEKETYRVKSPPSDALLLAAEIEFFVAYHLDKVQKFKAIQKSLDKRAKTGSRSGSSTDEIEESELLEATKKETIENVQAYDRDTYLAYKKVKNILERKKVQRYKYHNELGYDWFVAAGIPYTLLYG</sequence>
<name>A0A4Z1FHX7_9HELO</name>
<feature type="region of interest" description="Disordered" evidence="1">
    <location>
        <begin position="1"/>
        <end position="46"/>
    </location>
</feature>
<gene>
    <name evidence="2" type="ORF">BPAE_0142g00020</name>
</gene>